<dbReference type="OrthoDB" id="9845493at2"/>
<dbReference type="Proteomes" id="UP000269041">
    <property type="component" value="Unassembled WGS sequence"/>
</dbReference>
<gene>
    <name evidence="2" type="ORF">EJA03_14110</name>
</gene>
<proteinExistence type="predicted"/>
<keyword evidence="3" id="KW-1185">Reference proteome</keyword>
<evidence type="ECO:0000256" key="1">
    <source>
        <dbReference type="SAM" id="Phobius"/>
    </source>
</evidence>
<accession>A0A3R9F6Z8</accession>
<reference evidence="2 3" key="1">
    <citation type="submission" date="2018-12" db="EMBL/GenBank/DDBJ databases">
        <title>Genomic taxonomy of the Vibrionaceae family.</title>
        <authorList>
            <person name="Gomez-Gil B."/>
            <person name="Enciso-Ibarra K."/>
        </authorList>
    </citation>
    <scope>NUCLEOTIDE SEQUENCE [LARGE SCALE GENOMIC DNA]</scope>
    <source>
        <strain evidence="2 3">CAIM 594</strain>
    </source>
</reference>
<keyword evidence="1" id="KW-1133">Transmembrane helix</keyword>
<feature type="transmembrane region" description="Helical" evidence="1">
    <location>
        <begin position="34"/>
        <end position="58"/>
    </location>
</feature>
<dbReference type="EMBL" id="RSFA01000069">
    <property type="protein sequence ID" value="RSD30389.1"/>
    <property type="molecule type" value="Genomic_DNA"/>
</dbReference>
<keyword evidence="1" id="KW-0472">Membrane</keyword>
<evidence type="ECO:0000313" key="3">
    <source>
        <dbReference type="Proteomes" id="UP000269041"/>
    </source>
</evidence>
<feature type="transmembrane region" description="Helical" evidence="1">
    <location>
        <begin position="7"/>
        <end position="28"/>
    </location>
</feature>
<keyword evidence="1" id="KW-0812">Transmembrane</keyword>
<dbReference type="AlphaFoldDB" id="A0A3R9F6Z8"/>
<protein>
    <submittedName>
        <fullName evidence="2">Uncharacterized protein</fullName>
    </submittedName>
</protein>
<sequence length="68" mass="7713">MEKITAFIGVICCCFGAFLCFYGIRGYIINDYSWAFVLVKGVCITILGIILTVFGGYFSRKEINQKRK</sequence>
<dbReference type="RefSeq" id="WP_076585706.1">
    <property type="nucleotide sequence ID" value="NZ_AP024891.1"/>
</dbReference>
<evidence type="ECO:0000313" key="2">
    <source>
        <dbReference type="EMBL" id="RSD30389.1"/>
    </source>
</evidence>
<organism evidence="2 3">
    <name type="scientific">Vibrio pectenicida</name>
    <dbReference type="NCBI Taxonomy" id="62763"/>
    <lineage>
        <taxon>Bacteria</taxon>
        <taxon>Pseudomonadati</taxon>
        <taxon>Pseudomonadota</taxon>
        <taxon>Gammaproteobacteria</taxon>
        <taxon>Vibrionales</taxon>
        <taxon>Vibrionaceae</taxon>
        <taxon>Vibrio</taxon>
    </lineage>
</organism>
<comment type="caution">
    <text evidence="2">The sequence shown here is derived from an EMBL/GenBank/DDBJ whole genome shotgun (WGS) entry which is preliminary data.</text>
</comment>
<name>A0A3R9F6Z8_9VIBR</name>